<feature type="compositionally biased region" description="Basic and acidic residues" evidence="4">
    <location>
        <begin position="635"/>
        <end position="647"/>
    </location>
</feature>
<dbReference type="GO" id="GO:0005737">
    <property type="term" value="C:cytoplasm"/>
    <property type="evidence" value="ECO:0007669"/>
    <property type="project" value="UniProtKB-SubCell"/>
</dbReference>
<feature type="region of interest" description="Disordered" evidence="4">
    <location>
        <begin position="877"/>
        <end position="901"/>
    </location>
</feature>
<feature type="compositionally biased region" description="Low complexity" evidence="4">
    <location>
        <begin position="140"/>
        <end position="151"/>
    </location>
</feature>
<comment type="caution">
    <text evidence="7">The sequence shown here is derived from an EMBL/GenBank/DDBJ whole genome shotgun (WGS) entry which is preliminary data.</text>
</comment>
<feature type="coiled-coil region" evidence="3">
    <location>
        <begin position="732"/>
        <end position="759"/>
    </location>
</feature>
<dbReference type="InterPro" id="IPR012943">
    <property type="entry name" value="Cnn_1N"/>
</dbReference>
<reference evidence="7" key="1">
    <citation type="journal article" date="2023" name="Mol. Phylogenet. Evol.">
        <title>Genome-scale phylogeny and comparative genomics of the fungal order Sordariales.</title>
        <authorList>
            <person name="Hensen N."/>
            <person name="Bonometti L."/>
            <person name="Westerberg I."/>
            <person name="Brannstrom I.O."/>
            <person name="Guillou S."/>
            <person name="Cros-Aarteil S."/>
            <person name="Calhoun S."/>
            <person name="Haridas S."/>
            <person name="Kuo A."/>
            <person name="Mondo S."/>
            <person name="Pangilinan J."/>
            <person name="Riley R."/>
            <person name="LaButti K."/>
            <person name="Andreopoulos B."/>
            <person name="Lipzen A."/>
            <person name="Chen C."/>
            <person name="Yan M."/>
            <person name="Daum C."/>
            <person name="Ng V."/>
            <person name="Clum A."/>
            <person name="Steindorff A."/>
            <person name="Ohm R.A."/>
            <person name="Martin F."/>
            <person name="Silar P."/>
            <person name="Natvig D.O."/>
            <person name="Lalanne C."/>
            <person name="Gautier V."/>
            <person name="Ament-Velasquez S.L."/>
            <person name="Kruys A."/>
            <person name="Hutchinson M.I."/>
            <person name="Powell A.J."/>
            <person name="Barry K."/>
            <person name="Miller A.N."/>
            <person name="Grigoriev I.V."/>
            <person name="Debuchy R."/>
            <person name="Gladieux P."/>
            <person name="Hiltunen Thoren M."/>
            <person name="Johannesson H."/>
        </authorList>
    </citation>
    <scope>NUCLEOTIDE SEQUENCE</scope>
    <source>
        <strain evidence="7">CBS 560.94</strain>
    </source>
</reference>
<evidence type="ECO:0000256" key="3">
    <source>
        <dbReference type="SAM" id="Coils"/>
    </source>
</evidence>
<dbReference type="PANTHER" id="PTHR45615:SF80">
    <property type="entry name" value="GRIP DOMAIN-CONTAINING PROTEIN"/>
    <property type="match status" value="1"/>
</dbReference>
<name>A0AAE0JHU5_9PEZI</name>
<feature type="compositionally biased region" description="Low complexity" evidence="4">
    <location>
        <begin position="763"/>
        <end position="778"/>
    </location>
</feature>
<evidence type="ECO:0000259" key="5">
    <source>
        <dbReference type="Pfam" id="PF07989"/>
    </source>
</evidence>
<evidence type="ECO:0000313" key="7">
    <source>
        <dbReference type="EMBL" id="KAK3348148.1"/>
    </source>
</evidence>
<feature type="compositionally biased region" description="Polar residues" evidence="4">
    <location>
        <begin position="241"/>
        <end position="255"/>
    </location>
</feature>
<dbReference type="Proteomes" id="UP001278500">
    <property type="component" value="Unassembled WGS sequence"/>
</dbReference>
<dbReference type="Pfam" id="PF12808">
    <property type="entry name" value="Mto2_bdg"/>
    <property type="match status" value="1"/>
</dbReference>
<feature type="coiled-coil region" evidence="3">
    <location>
        <begin position="1119"/>
        <end position="1242"/>
    </location>
</feature>
<feature type="compositionally biased region" description="Polar residues" evidence="4">
    <location>
        <begin position="779"/>
        <end position="804"/>
    </location>
</feature>
<feature type="region of interest" description="Disordered" evidence="4">
    <location>
        <begin position="1688"/>
        <end position="1724"/>
    </location>
</feature>
<comment type="subcellular location">
    <subcellularLocation>
        <location evidence="1">Cytoplasm</location>
    </subcellularLocation>
</comment>
<dbReference type="GO" id="GO:0005815">
    <property type="term" value="C:microtubule organizing center"/>
    <property type="evidence" value="ECO:0007669"/>
    <property type="project" value="InterPro"/>
</dbReference>
<evidence type="ECO:0000256" key="2">
    <source>
        <dbReference type="ARBA" id="ARBA00022490"/>
    </source>
</evidence>
<organism evidence="7 8">
    <name type="scientific">Neurospora tetraspora</name>
    <dbReference type="NCBI Taxonomy" id="94610"/>
    <lineage>
        <taxon>Eukaryota</taxon>
        <taxon>Fungi</taxon>
        <taxon>Dikarya</taxon>
        <taxon>Ascomycota</taxon>
        <taxon>Pezizomycotina</taxon>
        <taxon>Sordariomycetes</taxon>
        <taxon>Sordariomycetidae</taxon>
        <taxon>Sordariales</taxon>
        <taxon>Sordariaceae</taxon>
        <taxon>Neurospora</taxon>
    </lineage>
</organism>
<feature type="region of interest" description="Disordered" evidence="4">
    <location>
        <begin position="761"/>
        <end position="804"/>
    </location>
</feature>
<feature type="compositionally biased region" description="Low complexity" evidence="4">
    <location>
        <begin position="29"/>
        <end position="56"/>
    </location>
</feature>
<dbReference type="InterPro" id="IPR024545">
    <property type="entry name" value="Mto1-like_Mto2p-bd"/>
</dbReference>
<protein>
    <recommendedName>
        <fullName evidence="9">Anucleate primary sterigmata protein B</fullName>
    </recommendedName>
</protein>
<reference evidence="7" key="2">
    <citation type="submission" date="2023-06" db="EMBL/GenBank/DDBJ databases">
        <authorList>
            <consortium name="Lawrence Berkeley National Laboratory"/>
            <person name="Haridas S."/>
            <person name="Hensen N."/>
            <person name="Bonometti L."/>
            <person name="Westerberg I."/>
            <person name="Brannstrom I.O."/>
            <person name="Guillou S."/>
            <person name="Cros-Aarteil S."/>
            <person name="Calhoun S."/>
            <person name="Kuo A."/>
            <person name="Mondo S."/>
            <person name="Pangilinan J."/>
            <person name="Riley R."/>
            <person name="Labutti K."/>
            <person name="Andreopoulos B."/>
            <person name="Lipzen A."/>
            <person name="Chen C."/>
            <person name="Yanf M."/>
            <person name="Daum C."/>
            <person name="Ng V."/>
            <person name="Clum A."/>
            <person name="Steindorff A."/>
            <person name="Ohm R."/>
            <person name="Martin F."/>
            <person name="Silar P."/>
            <person name="Natvig D."/>
            <person name="Lalanne C."/>
            <person name="Gautier V."/>
            <person name="Ament-Velasquez S.L."/>
            <person name="Kruys A."/>
            <person name="Hutchinson M.I."/>
            <person name="Powell A.J."/>
            <person name="Barry K."/>
            <person name="Miller A.N."/>
            <person name="Grigoriev I.V."/>
            <person name="Debuchy R."/>
            <person name="Gladieux P."/>
            <person name="Thoren M.H."/>
            <person name="Johannesson H."/>
        </authorList>
    </citation>
    <scope>NUCLEOTIDE SEQUENCE</scope>
    <source>
        <strain evidence="7">CBS 560.94</strain>
    </source>
</reference>
<feature type="compositionally biased region" description="Basic and acidic residues" evidence="4">
    <location>
        <begin position="356"/>
        <end position="383"/>
    </location>
</feature>
<keyword evidence="8" id="KW-1185">Reference proteome</keyword>
<feature type="region of interest" description="Disordered" evidence="4">
    <location>
        <begin position="1483"/>
        <end position="1658"/>
    </location>
</feature>
<dbReference type="GeneID" id="87858472"/>
<evidence type="ECO:0000259" key="6">
    <source>
        <dbReference type="Pfam" id="PF12808"/>
    </source>
</evidence>
<proteinExistence type="predicted"/>
<sequence length="1724" mass="192524">MTMEEEVQERGGRRSRPSTATNPDSNADPQPSTRTNNNNNRPYPSPATSTTSPGTSLRPDDIPPLHAANSASSLLAVPETSYLEGPSIELRQSDSQAEIAVHQHLNEIESSFSAPISPFPTSDRGVDDTYDLFDSASREAAPAGPTATAAPATPPPPPPAHADAQLQTDRNTQESRPESENDSEDDTQHLPQIRSKMPVATVEDADETSMQRSNNEEEDGGSGEESQSGEDEPNEAHEQQGADTSMTSNTTSSLEAFSPSPPTAAAAARTTSRVVSQPSLDRQVDDYDGNGSSHEQEHQDESDESDYWHETPTKPRSTPGNNANLQHAPSTQSTRKNLARENLTPEKTPEQAPKQPEGRKQGQEQQQKDHQQPPQEERRELPQRPKYLKRGQQRGSVSSYTSDPDPDSDHTIGMGTDYALHSGGASSSTERPRDTNGLTRTISLGSFASGYEDPDPSGPISGLTPLDEAYNAISPEPAVMRQLRDQEDDGVRTPKARKTPPPLAAPSDTVLARHVRDVQVPESLAKEYRAKTGLTTPLKPLNLADLKSPGKLGASVVTTRAGGKSLTLKEQSSTIERLSKENFDLKLKVMFLSDRLDKLSEEGIKEMISENVELKTGLAVLQRDNKMLRKRVKELEKQVKDEDERPGTARSDQSDEESAAFNQEVQEELMYLREQLEEHIVEIERLRNENLHKEAEKRRMAEMVRTLSEKTGERFGGDLDRQEEADVYKDLLEQETARREQSDEDNRRLREEIFRLKQELAMQPNGNGQYQQQQQGSNMSYLSRRSRDQGSASSRPTTSDMDVASSATTLIEELRRESEQLRHENAELRREVGAQTSMLTSRNREKERLYQEIEDLKMAQRRGGPAPSTIDSLLERSASRAGAHERSHSRASGRTGMTGLDDADREELENKISQMRDKNNELRLQNQDLERELAACMEDFEMLCEAKKQAEELSHSLQDDLEAAMQDLVALQAERDEALQEHANLEQEFEALRKEAQEEIDALEGESDLRSAEIERLQLDLNDRNENFDALQEEMRKMSDALVRLEDEQEAKHRRIQTLEQELNDANRELEELEFKLLEANDKANRLSVQQESSQGEIAFLREEQESDKIRIGDLEAALANSEQGMRDEKDRVRELENRLAQERRQREIVANREKEEVQQFINELNKEATAAKDEARRLRKSLTSREVEATEWKERLLELENNLREALGDLNGTRSSLLKSIAKLQMDLEKAMRDLDTTKASLAEKDRIIKQRDALLESHALESRKVGEMLDKERQAHRNTKNQFETFQKTHQHVTRTLSQSDARIAELENGKAQDKKRIAQLETTYKEQLTERNTLLLNLWTRLSSLCGSDWAHDNSLINGRALPSLESVATMFPGFSKNLLAAVKTLETMVSGFQTKVKSVERDLWREYQALESHLEMRAKKLDRLEHIVRNSIAAGTTGNGVPTAAEAQGRLARLEEAYRQLKVENHTLRTAAEVRARAAYAAAHSSRGGGDGHQQSPSPLPSAGPRDRERMPSDRMSIYSQVDPRKSGSSRPSSIAVPQRSASSSRRSMINDMDGHTDEGLLPGFSQPPLSRAQSTRSQQSHQHEQHPQVQSQASYTGPGGGGGGIQMPNERGVAPPSGPGSTSSTNNPATPGMYLQSGGAGGGTGTTSADNKWMLRLRDLEYKLKAEREGRILDRNEALKRINTSESENLALRENLEREKRRKRESAQSSSGGGGGIMG</sequence>
<feature type="coiled-coil region" evidence="3">
    <location>
        <begin position="905"/>
        <end position="1090"/>
    </location>
</feature>
<feature type="compositionally biased region" description="Low complexity" evidence="4">
    <location>
        <begin position="1624"/>
        <end position="1633"/>
    </location>
</feature>
<keyword evidence="3" id="KW-0175">Coiled coil</keyword>
<feature type="coiled-coil region" evidence="3">
    <location>
        <begin position="1448"/>
        <end position="1475"/>
    </location>
</feature>
<evidence type="ECO:0000256" key="4">
    <source>
        <dbReference type="SAM" id="MobiDB-lite"/>
    </source>
</evidence>
<feature type="region of interest" description="Disordered" evidence="4">
    <location>
        <begin position="635"/>
        <end position="660"/>
    </location>
</feature>
<feature type="domain" description="Centrosomin N-terminal motif 1" evidence="5">
    <location>
        <begin position="567"/>
        <end position="639"/>
    </location>
</feature>
<evidence type="ECO:0000313" key="8">
    <source>
        <dbReference type="Proteomes" id="UP001278500"/>
    </source>
</evidence>
<feature type="compositionally biased region" description="Basic and acidic residues" evidence="4">
    <location>
        <begin position="819"/>
        <end position="832"/>
    </location>
</feature>
<dbReference type="EMBL" id="JAUEPP010000003">
    <property type="protein sequence ID" value="KAK3348148.1"/>
    <property type="molecule type" value="Genomic_DNA"/>
</dbReference>
<feature type="region of interest" description="Disordered" evidence="4">
    <location>
        <begin position="1"/>
        <end position="70"/>
    </location>
</feature>
<feature type="region of interest" description="Disordered" evidence="4">
    <location>
        <begin position="109"/>
        <end position="506"/>
    </location>
</feature>
<evidence type="ECO:0008006" key="9">
    <source>
        <dbReference type="Google" id="ProtNLM"/>
    </source>
</evidence>
<feature type="compositionally biased region" description="Basic and acidic residues" evidence="4">
    <location>
        <begin position="482"/>
        <end position="492"/>
    </location>
</feature>
<gene>
    <name evidence="7" type="ORF">B0H65DRAFT_167207</name>
</gene>
<dbReference type="RefSeq" id="XP_062683230.1">
    <property type="nucleotide sequence ID" value="XM_062821318.1"/>
</dbReference>
<accession>A0AAE0JHU5</accession>
<evidence type="ECO:0000256" key="1">
    <source>
        <dbReference type="ARBA" id="ARBA00004496"/>
    </source>
</evidence>
<feature type="compositionally biased region" description="Polar residues" evidence="4">
    <location>
        <begin position="436"/>
        <end position="446"/>
    </location>
</feature>
<feature type="compositionally biased region" description="Low complexity" evidence="4">
    <location>
        <begin position="263"/>
        <end position="273"/>
    </location>
</feature>
<feature type="compositionally biased region" description="Basic and acidic residues" evidence="4">
    <location>
        <begin position="877"/>
        <end position="888"/>
    </location>
</feature>
<feature type="compositionally biased region" description="Acidic residues" evidence="4">
    <location>
        <begin position="216"/>
        <end position="233"/>
    </location>
</feature>
<feature type="compositionally biased region" description="Polar residues" evidence="4">
    <location>
        <begin position="314"/>
        <end position="336"/>
    </location>
</feature>
<dbReference type="PANTHER" id="PTHR45615">
    <property type="entry name" value="MYOSIN HEAVY CHAIN, NON-MUSCLE"/>
    <property type="match status" value="1"/>
</dbReference>
<feature type="region of interest" description="Disordered" evidence="4">
    <location>
        <begin position="819"/>
        <end position="846"/>
    </location>
</feature>
<dbReference type="Pfam" id="PF07989">
    <property type="entry name" value="Cnn_1N"/>
    <property type="match status" value="1"/>
</dbReference>
<feature type="coiled-coil region" evidence="3">
    <location>
        <begin position="1306"/>
        <end position="1333"/>
    </location>
</feature>
<feature type="compositionally biased region" description="Polar residues" evidence="4">
    <location>
        <begin position="17"/>
        <end position="28"/>
    </location>
</feature>
<feature type="domain" description="Mto1-like Mto2p-binding" evidence="6">
    <location>
        <begin position="1657"/>
        <end position="1707"/>
    </location>
</feature>
<keyword evidence="2" id="KW-0963">Cytoplasm</keyword>